<dbReference type="InterPro" id="IPR011990">
    <property type="entry name" value="TPR-like_helical_dom_sf"/>
</dbReference>
<reference evidence="15" key="1">
    <citation type="journal article" date="2021" name="Science">
        <title>Hunting the eagle killer: A cyanobacterial neurotoxin causes vacuolar myelinopathy.</title>
        <authorList>
            <person name="Breinlinger S."/>
            <person name="Phillips T.J."/>
            <person name="Haram B.N."/>
            <person name="Mares J."/>
            <person name="Martinez Yerena J.A."/>
            <person name="Hrouzek P."/>
            <person name="Sobotka R."/>
            <person name="Henderson W.M."/>
            <person name="Schmieder P."/>
            <person name="Williams S.M."/>
            <person name="Lauderdale J.D."/>
            <person name="Wilde H.D."/>
            <person name="Gerrin W."/>
            <person name="Kust A."/>
            <person name="Washington J.W."/>
            <person name="Wagner C."/>
            <person name="Geier B."/>
            <person name="Liebeke M."/>
            <person name="Enke H."/>
            <person name="Niedermeyer T.H.J."/>
            <person name="Wilde S.B."/>
        </authorList>
    </citation>
    <scope>NUCLEOTIDE SEQUENCE [LARGE SCALE GENOMIC DNA]</scope>
    <source>
        <strain evidence="15">Thurmond2011</strain>
    </source>
</reference>
<dbReference type="InterPro" id="IPR001915">
    <property type="entry name" value="Peptidase_M48"/>
</dbReference>
<dbReference type="EMBL" id="JAALHA020000018">
    <property type="protein sequence ID" value="MDR9898471.1"/>
    <property type="molecule type" value="Genomic_DNA"/>
</dbReference>
<evidence type="ECO:0000256" key="8">
    <source>
        <dbReference type="ARBA" id="ARBA00022833"/>
    </source>
</evidence>
<dbReference type="GO" id="GO:0046872">
    <property type="term" value="F:metal ion binding"/>
    <property type="evidence" value="ECO:0007669"/>
    <property type="project" value="UniProtKB-KW"/>
</dbReference>
<evidence type="ECO:0000313" key="15">
    <source>
        <dbReference type="Proteomes" id="UP000667802"/>
    </source>
</evidence>
<dbReference type="Gene3D" id="1.25.40.10">
    <property type="entry name" value="Tetratricopeptide repeat domain"/>
    <property type="match status" value="1"/>
</dbReference>
<feature type="transmembrane region" description="Helical" evidence="12">
    <location>
        <begin position="185"/>
        <end position="208"/>
    </location>
</feature>
<evidence type="ECO:0000256" key="11">
    <source>
        <dbReference type="ARBA" id="ARBA00023136"/>
    </source>
</evidence>
<keyword evidence="11 12" id="KW-0472">Membrane</keyword>
<dbReference type="InterPro" id="IPR050083">
    <property type="entry name" value="HtpX_protease"/>
</dbReference>
<evidence type="ECO:0000259" key="13">
    <source>
        <dbReference type="Pfam" id="PF01435"/>
    </source>
</evidence>
<dbReference type="Proteomes" id="UP000667802">
    <property type="component" value="Unassembled WGS sequence"/>
</dbReference>
<dbReference type="Gene3D" id="3.30.2010.10">
    <property type="entry name" value="Metalloproteases ('zincins'), catalytic domain"/>
    <property type="match status" value="1"/>
</dbReference>
<evidence type="ECO:0000256" key="9">
    <source>
        <dbReference type="ARBA" id="ARBA00022989"/>
    </source>
</evidence>
<proteinExistence type="predicted"/>
<feature type="transmembrane region" description="Helical" evidence="12">
    <location>
        <begin position="711"/>
        <end position="729"/>
    </location>
</feature>
<keyword evidence="15" id="KW-1185">Reference proteome</keyword>
<evidence type="ECO:0000256" key="10">
    <source>
        <dbReference type="ARBA" id="ARBA00023049"/>
    </source>
</evidence>
<dbReference type="AlphaFoldDB" id="A0AAP5IBP2"/>
<dbReference type="Pfam" id="PF01435">
    <property type="entry name" value="Peptidase_M48"/>
    <property type="match status" value="1"/>
</dbReference>
<dbReference type="GO" id="GO:0005886">
    <property type="term" value="C:plasma membrane"/>
    <property type="evidence" value="ECO:0007669"/>
    <property type="project" value="UniProtKB-SubCell"/>
</dbReference>
<dbReference type="GO" id="GO:0004222">
    <property type="term" value="F:metalloendopeptidase activity"/>
    <property type="evidence" value="ECO:0007669"/>
    <property type="project" value="InterPro"/>
</dbReference>
<dbReference type="PANTHER" id="PTHR43221:SF1">
    <property type="entry name" value="PROTEASE HTPX"/>
    <property type="match status" value="1"/>
</dbReference>
<keyword evidence="8" id="KW-0862">Zinc</keyword>
<feature type="transmembrane region" description="Helical" evidence="12">
    <location>
        <begin position="575"/>
        <end position="596"/>
    </location>
</feature>
<keyword evidence="3" id="KW-1003">Cell membrane</keyword>
<comment type="cofactor">
    <cofactor evidence="1">
        <name>Zn(2+)</name>
        <dbReference type="ChEBI" id="CHEBI:29105"/>
    </cofactor>
</comment>
<name>A0AAP5IBP2_9CYAN</name>
<keyword evidence="9 12" id="KW-1133">Transmembrane helix</keyword>
<feature type="domain" description="Peptidase M48" evidence="13">
    <location>
        <begin position="290"/>
        <end position="506"/>
    </location>
</feature>
<dbReference type="PANTHER" id="PTHR43221">
    <property type="entry name" value="PROTEASE HTPX"/>
    <property type="match status" value="1"/>
</dbReference>
<evidence type="ECO:0000256" key="4">
    <source>
        <dbReference type="ARBA" id="ARBA00022670"/>
    </source>
</evidence>
<dbReference type="RefSeq" id="WP_310834197.1">
    <property type="nucleotide sequence ID" value="NZ_JAALHA020000018.1"/>
</dbReference>
<keyword evidence="7" id="KW-0378">Hydrolase</keyword>
<evidence type="ECO:0000256" key="12">
    <source>
        <dbReference type="SAM" id="Phobius"/>
    </source>
</evidence>
<evidence type="ECO:0000256" key="2">
    <source>
        <dbReference type="ARBA" id="ARBA00004651"/>
    </source>
</evidence>
<feature type="transmembrane region" description="Helical" evidence="12">
    <location>
        <begin position="341"/>
        <end position="358"/>
    </location>
</feature>
<comment type="caution">
    <text evidence="14">The sequence shown here is derived from an EMBL/GenBank/DDBJ whole genome shotgun (WGS) entry which is preliminary data.</text>
</comment>
<keyword evidence="6" id="KW-0479">Metal-binding</keyword>
<organism evidence="14 15">
    <name type="scientific">Aetokthonos hydrillicola Thurmond2011</name>
    <dbReference type="NCBI Taxonomy" id="2712845"/>
    <lineage>
        <taxon>Bacteria</taxon>
        <taxon>Bacillati</taxon>
        <taxon>Cyanobacteriota</taxon>
        <taxon>Cyanophyceae</taxon>
        <taxon>Nostocales</taxon>
        <taxon>Hapalosiphonaceae</taxon>
        <taxon>Aetokthonos</taxon>
    </lineage>
</organism>
<gene>
    <name evidence="14" type="ORF">G7B40_028505</name>
</gene>
<keyword evidence="5 12" id="KW-0812">Transmembrane</keyword>
<protein>
    <submittedName>
        <fullName evidence="14">Zinc metalloprotease HtpX</fullName>
    </submittedName>
</protein>
<sequence>MASQPEESLDVGLAALKQGDYQKALVILKAVATKEGNNPAGLQAEIGLVVAYARTSQLDEAIALCKILIQSHNSQVKEWAERSLEQLTKSHLNTQAAQASDNTIQNTQALQTSDHISSSVATDNVISKQQEQPRQPEIKENEKSFAFEKGALAIRPKAKTIYWRQAKRAKVWQPLQKLNLIPLRLLMAGTFLALFWVTRQLLVLAITLLNNVLIKLPNIPPIQLNFDLFVFILLLGLICFSPWVLDALLTRFYNQRPLSQETLNRRSRETIRLLQRFCKQQNWRLPNLSVLPISAPVALTYGNLPRNARIVVSQGLLEQLADDEIATIYALELGHIAHGDFVVMSLLLVFTIPVYMLYQQFSRWGDRKSQQVWRSVMGIMASLAYGFWRLLTLAGLFISQLRLYYSDRLTTGITGNPNGLVRALLKISIGLADHVQKEEHTSWQLESLNIAAPVSYQQTLFLGSAAGHNTFESLLMWDYLNPYRWWFVINNTHPLMGDRLQRLSSIAEYWHLEKEVYFASQQTLKIQHQSFFRQIAPYVGILIGFVLAGLMWLVWQIGFTFKLFNLKWIYDDWSFVTGCLLIGWSIGLMIRINYFFPEIKTPTIYTDEDLPRLLANPAAIPIDSVGIRLVGKLLGRCGTSNWLSQDLIFQSSTCLVKLHHVSWLGQQVSSQQWIGRQITVTGWLRRGATPWIDIQTLHTQNGQTIHSPHPIWSTILAVAAVAWGAYILLRG</sequence>
<dbReference type="GO" id="GO:0006508">
    <property type="term" value="P:proteolysis"/>
    <property type="evidence" value="ECO:0007669"/>
    <property type="project" value="UniProtKB-KW"/>
</dbReference>
<evidence type="ECO:0000256" key="3">
    <source>
        <dbReference type="ARBA" id="ARBA00022475"/>
    </source>
</evidence>
<evidence type="ECO:0000313" key="14">
    <source>
        <dbReference type="EMBL" id="MDR9898471.1"/>
    </source>
</evidence>
<dbReference type="SUPFAM" id="SSF48452">
    <property type="entry name" value="TPR-like"/>
    <property type="match status" value="1"/>
</dbReference>
<keyword evidence="4" id="KW-0645">Protease</keyword>
<accession>A0AAP5IBP2</accession>
<keyword evidence="10 14" id="KW-0482">Metalloprotease</keyword>
<feature type="transmembrane region" description="Helical" evidence="12">
    <location>
        <begin position="228"/>
        <end position="249"/>
    </location>
</feature>
<comment type="subcellular location">
    <subcellularLocation>
        <location evidence="2">Cell membrane</location>
        <topology evidence="2">Multi-pass membrane protein</topology>
    </subcellularLocation>
</comment>
<evidence type="ECO:0000256" key="6">
    <source>
        <dbReference type="ARBA" id="ARBA00022723"/>
    </source>
</evidence>
<feature type="transmembrane region" description="Helical" evidence="12">
    <location>
        <begin position="535"/>
        <end position="555"/>
    </location>
</feature>
<evidence type="ECO:0000256" key="7">
    <source>
        <dbReference type="ARBA" id="ARBA00022801"/>
    </source>
</evidence>
<evidence type="ECO:0000256" key="1">
    <source>
        <dbReference type="ARBA" id="ARBA00001947"/>
    </source>
</evidence>
<evidence type="ECO:0000256" key="5">
    <source>
        <dbReference type="ARBA" id="ARBA00022692"/>
    </source>
</evidence>